<comment type="similarity">
    <text evidence="2">Belongs to the SUA5 family.</text>
</comment>
<dbReference type="InterPro" id="IPR005145">
    <property type="entry name" value="Sua5_C"/>
</dbReference>
<evidence type="ECO:0000313" key="14">
    <source>
        <dbReference type="EMBL" id="KAG2375071.1"/>
    </source>
</evidence>
<feature type="domain" description="YrdC-like" evidence="13">
    <location>
        <begin position="65"/>
        <end position="281"/>
    </location>
</feature>
<keyword evidence="7" id="KW-0819">tRNA processing</keyword>
<gene>
    <name evidence="14" type="ORF">C9374_010075</name>
</gene>
<evidence type="ECO:0000256" key="6">
    <source>
        <dbReference type="ARBA" id="ARBA00022679"/>
    </source>
</evidence>
<keyword evidence="6" id="KW-0808">Transferase</keyword>
<comment type="caution">
    <text evidence="14">The sequence shown here is derived from an EMBL/GenBank/DDBJ whole genome shotgun (WGS) entry which is preliminary data.</text>
</comment>
<dbReference type="GO" id="GO:0005524">
    <property type="term" value="F:ATP binding"/>
    <property type="evidence" value="ECO:0007669"/>
    <property type="project" value="UniProtKB-KW"/>
</dbReference>
<comment type="catalytic activity">
    <reaction evidence="12">
        <text>L-threonine + hydrogencarbonate + ATP = L-threonylcarbamoyladenylate + diphosphate + H2O</text>
        <dbReference type="Rhea" id="RHEA:36407"/>
        <dbReference type="ChEBI" id="CHEBI:15377"/>
        <dbReference type="ChEBI" id="CHEBI:17544"/>
        <dbReference type="ChEBI" id="CHEBI:30616"/>
        <dbReference type="ChEBI" id="CHEBI:33019"/>
        <dbReference type="ChEBI" id="CHEBI:57926"/>
        <dbReference type="ChEBI" id="CHEBI:73682"/>
        <dbReference type="EC" id="2.7.7.87"/>
    </reaction>
</comment>
<proteinExistence type="inferred from homology"/>
<dbReference type="Proteomes" id="UP000816034">
    <property type="component" value="Unassembled WGS sequence"/>
</dbReference>
<evidence type="ECO:0000259" key="13">
    <source>
        <dbReference type="PROSITE" id="PS51163"/>
    </source>
</evidence>
<dbReference type="RefSeq" id="XP_044544245.1">
    <property type="nucleotide sequence ID" value="XM_044685579.1"/>
</dbReference>
<accession>A0AA88GEH9</accession>
<dbReference type="AlphaFoldDB" id="A0AA88GEH9"/>
<sequence length="474" mass="52665">MLQNASSSSSDASSLNSSSSMAESNKLWISFGEHDVHNGCVLKVSLNSESSSESRNSSDSSSLDSYYYEQCSEHLKHGGLVAFPTETVYGLGANALDEKAVYSIFKAKKRPLTDPVIVHVLNVQEAKKYIVIEENSLYMKFYDYLAECFWPGPLTIVSKSNESIIPDCVTASTGYVGLRVPAHPVIRKLLEHCKLPISAPSANRFGHVSPTTASHVMEDLGCYKMEEIDGENVFRILILESSEQDVKHSECSVGIESTVVKITASEQSNVLKLEVLRRGGISVEQLRKCAQDFVERETRESYKPEILIETRQKTYSVKMNDTTAQIAPGQLITHYAPYVPAYILENVVTVPTSHSMKENHMLVPIQETIIVDFGGKLQHLSNNCLVYKDLSKDGDIHVARKNVFQVLRECEKIESAQAILLPNLLHVDIEHADSLFDRLFRAASGTFACLIEEEPGKYSLEIPNRSDAATNVTH</sequence>
<evidence type="ECO:0000256" key="1">
    <source>
        <dbReference type="ARBA" id="ARBA00004496"/>
    </source>
</evidence>
<dbReference type="PANTHER" id="PTHR17490:SF16">
    <property type="entry name" value="THREONYLCARBAMOYL-AMP SYNTHASE"/>
    <property type="match status" value="1"/>
</dbReference>
<keyword evidence="8" id="KW-0548">Nucleotidyltransferase</keyword>
<comment type="subcellular location">
    <subcellularLocation>
        <location evidence="1">Cytoplasm</location>
    </subcellularLocation>
</comment>
<dbReference type="EMBL" id="PYSW02000040">
    <property type="protein sequence ID" value="KAG2375071.1"/>
    <property type="molecule type" value="Genomic_DNA"/>
</dbReference>
<evidence type="ECO:0000256" key="9">
    <source>
        <dbReference type="ARBA" id="ARBA00022741"/>
    </source>
</evidence>
<evidence type="ECO:0000256" key="4">
    <source>
        <dbReference type="ARBA" id="ARBA00015492"/>
    </source>
</evidence>
<dbReference type="GO" id="GO:0003725">
    <property type="term" value="F:double-stranded RNA binding"/>
    <property type="evidence" value="ECO:0007669"/>
    <property type="project" value="InterPro"/>
</dbReference>
<organism evidence="14 15">
    <name type="scientific">Naegleria lovaniensis</name>
    <name type="common">Amoeba</name>
    <dbReference type="NCBI Taxonomy" id="51637"/>
    <lineage>
        <taxon>Eukaryota</taxon>
        <taxon>Discoba</taxon>
        <taxon>Heterolobosea</taxon>
        <taxon>Tetramitia</taxon>
        <taxon>Eutetramitia</taxon>
        <taxon>Vahlkampfiidae</taxon>
        <taxon>Naegleria</taxon>
    </lineage>
</organism>
<dbReference type="Pfam" id="PF03481">
    <property type="entry name" value="Sua5_C"/>
    <property type="match status" value="1"/>
</dbReference>
<dbReference type="GO" id="GO:0061710">
    <property type="term" value="F:L-threonylcarbamoyladenylate synthase"/>
    <property type="evidence" value="ECO:0007669"/>
    <property type="project" value="UniProtKB-EC"/>
</dbReference>
<evidence type="ECO:0000256" key="2">
    <source>
        <dbReference type="ARBA" id="ARBA00007663"/>
    </source>
</evidence>
<dbReference type="PANTHER" id="PTHR17490">
    <property type="entry name" value="SUA5"/>
    <property type="match status" value="1"/>
</dbReference>
<keyword evidence="5" id="KW-0963">Cytoplasm</keyword>
<protein>
    <recommendedName>
        <fullName evidence="4">Threonylcarbamoyl-AMP synthase</fullName>
        <ecNumber evidence="3">2.7.7.87</ecNumber>
    </recommendedName>
    <alternativeName>
        <fullName evidence="11">L-threonylcarbamoyladenylate synthase</fullName>
    </alternativeName>
</protein>
<dbReference type="InterPro" id="IPR017945">
    <property type="entry name" value="DHBP_synth_RibB-like_a/b_dom"/>
</dbReference>
<dbReference type="EC" id="2.7.7.87" evidence="3"/>
<dbReference type="InterPro" id="IPR050156">
    <property type="entry name" value="TC-AMP_synthase_SUA5"/>
</dbReference>
<keyword evidence="10" id="KW-0067">ATP-binding</keyword>
<evidence type="ECO:0000256" key="3">
    <source>
        <dbReference type="ARBA" id="ARBA00012584"/>
    </source>
</evidence>
<dbReference type="InterPro" id="IPR038385">
    <property type="entry name" value="Sua5/YwlC_C"/>
</dbReference>
<dbReference type="GO" id="GO:0006450">
    <property type="term" value="P:regulation of translational fidelity"/>
    <property type="evidence" value="ECO:0007669"/>
    <property type="project" value="TreeGrafter"/>
</dbReference>
<evidence type="ECO:0000256" key="11">
    <source>
        <dbReference type="ARBA" id="ARBA00029774"/>
    </source>
</evidence>
<evidence type="ECO:0000256" key="5">
    <source>
        <dbReference type="ARBA" id="ARBA00022490"/>
    </source>
</evidence>
<reference evidence="14 15" key="1">
    <citation type="journal article" date="2018" name="BMC Genomics">
        <title>The genome of Naegleria lovaniensis, the basis for a comparative approach to unravel pathogenicity factors of the human pathogenic amoeba N. fowleri.</title>
        <authorList>
            <person name="Liechti N."/>
            <person name="Schurch N."/>
            <person name="Bruggmann R."/>
            <person name="Wittwer M."/>
        </authorList>
    </citation>
    <scope>NUCLEOTIDE SEQUENCE [LARGE SCALE GENOMIC DNA]</scope>
    <source>
        <strain evidence="14 15">ATCC 30569</strain>
    </source>
</reference>
<dbReference type="Gene3D" id="3.40.50.11030">
    <property type="entry name" value="Threonylcarbamoyl-AMP synthase, C-terminal domain"/>
    <property type="match status" value="1"/>
</dbReference>
<dbReference type="GO" id="GO:0008033">
    <property type="term" value="P:tRNA processing"/>
    <property type="evidence" value="ECO:0007669"/>
    <property type="project" value="UniProtKB-KW"/>
</dbReference>
<dbReference type="Pfam" id="PF01300">
    <property type="entry name" value="Sua5_yciO_yrdC"/>
    <property type="match status" value="1"/>
</dbReference>
<dbReference type="PROSITE" id="PS51163">
    <property type="entry name" value="YRDC"/>
    <property type="match status" value="1"/>
</dbReference>
<dbReference type="GO" id="GO:0005737">
    <property type="term" value="C:cytoplasm"/>
    <property type="evidence" value="ECO:0007669"/>
    <property type="project" value="UniProtKB-SubCell"/>
</dbReference>
<dbReference type="FunFam" id="3.90.870.10:FF:000009">
    <property type="entry name" value="Threonylcarbamoyl-AMP synthase, putative"/>
    <property type="match status" value="1"/>
</dbReference>
<dbReference type="GO" id="GO:0000049">
    <property type="term" value="F:tRNA binding"/>
    <property type="evidence" value="ECO:0007669"/>
    <property type="project" value="TreeGrafter"/>
</dbReference>
<dbReference type="NCBIfam" id="TIGR00057">
    <property type="entry name" value="L-threonylcarbamoyladenylate synthase"/>
    <property type="match status" value="1"/>
</dbReference>
<name>A0AA88GEH9_NAELO</name>
<evidence type="ECO:0000313" key="15">
    <source>
        <dbReference type="Proteomes" id="UP000816034"/>
    </source>
</evidence>
<dbReference type="GeneID" id="68102529"/>
<dbReference type="SUPFAM" id="SSF55821">
    <property type="entry name" value="YrdC/RibB"/>
    <property type="match status" value="1"/>
</dbReference>
<dbReference type="InterPro" id="IPR006070">
    <property type="entry name" value="Sua5-like_dom"/>
</dbReference>
<dbReference type="Gene3D" id="3.90.870.10">
    <property type="entry name" value="DHBP synthase"/>
    <property type="match status" value="1"/>
</dbReference>
<evidence type="ECO:0000256" key="10">
    <source>
        <dbReference type="ARBA" id="ARBA00022840"/>
    </source>
</evidence>
<evidence type="ECO:0000256" key="12">
    <source>
        <dbReference type="ARBA" id="ARBA00048366"/>
    </source>
</evidence>
<evidence type="ECO:0000256" key="7">
    <source>
        <dbReference type="ARBA" id="ARBA00022694"/>
    </source>
</evidence>
<keyword evidence="15" id="KW-1185">Reference proteome</keyword>
<evidence type="ECO:0000256" key="8">
    <source>
        <dbReference type="ARBA" id="ARBA00022695"/>
    </source>
</evidence>
<keyword evidence="9" id="KW-0547">Nucleotide-binding</keyword>